<evidence type="ECO:0000313" key="2">
    <source>
        <dbReference type="Proteomes" id="UP001057402"/>
    </source>
</evidence>
<reference evidence="2" key="1">
    <citation type="journal article" date="2023" name="Front. Plant Sci.">
        <title>Chromosomal-level genome assembly of Melastoma candidum provides insights into trichome evolution.</title>
        <authorList>
            <person name="Zhong Y."/>
            <person name="Wu W."/>
            <person name="Sun C."/>
            <person name="Zou P."/>
            <person name="Liu Y."/>
            <person name="Dai S."/>
            <person name="Zhou R."/>
        </authorList>
    </citation>
    <scope>NUCLEOTIDE SEQUENCE [LARGE SCALE GENOMIC DNA]</scope>
</reference>
<dbReference type="EMBL" id="CM042886">
    <property type="protein sequence ID" value="KAI4340831.1"/>
    <property type="molecule type" value="Genomic_DNA"/>
</dbReference>
<comment type="caution">
    <text evidence="1">The sequence shown here is derived from an EMBL/GenBank/DDBJ whole genome shotgun (WGS) entry which is preliminary data.</text>
</comment>
<accession>A0ACB9P150</accession>
<organism evidence="1 2">
    <name type="scientific">Melastoma candidum</name>
    <dbReference type="NCBI Taxonomy" id="119954"/>
    <lineage>
        <taxon>Eukaryota</taxon>
        <taxon>Viridiplantae</taxon>
        <taxon>Streptophyta</taxon>
        <taxon>Embryophyta</taxon>
        <taxon>Tracheophyta</taxon>
        <taxon>Spermatophyta</taxon>
        <taxon>Magnoliopsida</taxon>
        <taxon>eudicotyledons</taxon>
        <taxon>Gunneridae</taxon>
        <taxon>Pentapetalae</taxon>
        <taxon>rosids</taxon>
        <taxon>malvids</taxon>
        <taxon>Myrtales</taxon>
        <taxon>Melastomataceae</taxon>
        <taxon>Melastomatoideae</taxon>
        <taxon>Melastomateae</taxon>
        <taxon>Melastoma</taxon>
    </lineage>
</organism>
<proteinExistence type="predicted"/>
<sequence>MMMASRRPEDYDRKDFRSGASNHDRKLLQSNSLASMQANLVVAKDSSGNVRTIQEALNEAAKRTSMSSRFIIYVKSGVYREIIGVAYNNDNIMLTGDGIKNTIISGGRSVNGGYTTYNLLQLVNTSSGLLSTFSIS</sequence>
<keyword evidence="2" id="KW-1185">Reference proteome</keyword>
<evidence type="ECO:0000313" key="1">
    <source>
        <dbReference type="EMBL" id="KAI4340831.1"/>
    </source>
</evidence>
<protein>
    <submittedName>
        <fullName evidence="1">Uncharacterized protein</fullName>
    </submittedName>
</protein>
<dbReference type="Proteomes" id="UP001057402">
    <property type="component" value="Chromosome 7"/>
</dbReference>
<gene>
    <name evidence="1" type="ORF">MLD38_025632</name>
</gene>
<name>A0ACB9P150_9MYRT</name>